<accession>A0A1I8FD70</accession>
<evidence type="ECO:0000313" key="2">
    <source>
        <dbReference type="WBParaSite" id="maker-unitig_30100-snap-gene-0.1-mRNA-1"/>
    </source>
</evidence>
<proteinExistence type="predicted"/>
<evidence type="ECO:0000313" key="1">
    <source>
        <dbReference type="Proteomes" id="UP000095280"/>
    </source>
</evidence>
<name>A0A1I8FD70_9PLAT</name>
<organism evidence="1 2">
    <name type="scientific">Macrostomum lignano</name>
    <dbReference type="NCBI Taxonomy" id="282301"/>
    <lineage>
        <taxon>Eukaryota</taxon>
        <taxon>Metazoa</taxon>
        <taxon>Spiralia</taxon>
        <taxon>Lophotrochozoa</taxon>
        <taxon>Platyhelminthes</taxon>
        <taxon>Rhabditophora</taxon>
        <taxon>Macrostomorpha</taxon>
        <taxon>Macrostomida</taxon>
        <taxon>Macrostomidae</taxon>
        <taxon>Macrostomum</taxon>
    </lineage>
</organism>
<reference evidence="2" key="1">
    <citation type="submission" date="2016-11" db="UniProtKB">
        <authorList>
            <consortium name="WormBaseParasite"/>
        </authorList>
    </citation>
    <scope>IDENTIFICATION</scope>
</reference>
<keyword evidence="1" id="KW-1185">Reference proteome</keyword>
<sequence length="11" mass="1244">MGGRHAKEVYP</sequence>
<protein>
    <submittedName>
        <fullName evidence="2">Uncharacterized protein</fullName>
    </submittedName>
</protein>
<dbReference type="WBParaSite" id="maker-unitig_30100-snap-gene-0.1-mRNA-1">
    <property type="protein sequence ID" value="maker-unitig_30100-snap-gene-0.1-mRNA-1"/>
    <property type="gene ID" value="maker-unitig_30100-snap-gene-0.1"/>
</dbReference>
<dbReference type="Proteomes" id="UP000095280">
    <property type="component" value="Unplaced"/>
</dbReference>